<accession>A0A5E4QWI4</accession>
<dbReference type="EMBL" id="FZQP02006033">
    <property type="protein sequence ID" value="VVD02369.1"/>
    <property type="molecule type" value="Genomic_DNA"/>
</dbReference>
<sequence length="156" mass="17301">MRLLTCNLVIKCLVMPSFMITEFGKKEWLLKENAYKLKKELRDPGRGGRIAAALTEVTNLSLHQSQQQYYWPQQLIDIQGLIPLIQSLPFSYGTTGKGTVNSGLTSVVLSIASSSSTSSFSSKSASNSSAKDILDAVFRVYILLILYNNNEYSLIL</sequence>
<keyword evidence="2" id="KW-1185">Reference proteome</keyword>
<organism evidence="1 2">
    <name type="scientific">Leptidea sinapis</name>
    <dbReference type="NCBI Taxonomy" id="189913"/>
    <lineage>
        <taxon>Eukaryota</taxon>
        <taxon>Metazoa</taxon>
        <taxon>Ecdysozoa</taxon>
        <taxon>Arthropoda</taxon>
        <taxon>Hexapoda</taxon>
        <taxon>Insecta</taxon>
        <taxon>Pterygota</taxon>
        <taxon>Neoptera</taxon>
        <taxon>Endopterygota</taxon>
        <taxon>Lepidoptera</taxon>
        <taxon>Glossata</taxon>
        <taxon>Ditrysia</taxon>
        <taxon>Papilionoidea</taxon>
        <taxon>Pieridae</taxon>
        <taxon>Dismorphiinae</taxon>
        <taxon>Leptidea</taxon>
    </lineage>
</organism>
<evidence type="ECO:0000313" key="1">
    <source>
        <dbReference type="EMBL" id="VVD02369.1"/>
    </source>
</evidence>
<protein>
    <submittedName>
        <fullName evidence="1">Uncharacterized protein</fullName>
    </submittedName>
</protein>
<dbReference type="Proteomes" id="UP000324832">
    <property type="component" value="Unassembled WGS sequence"/>
</dbReference>
<evidence type="ECO:0000313" key="2">
    <source>
        <dbReference type="Proteomes" id="UP000324832"/>
    </source>
</evidence>
<name>A0A5E4QWI4_9NEOP</name>
<gene>
    <name evidence="1" type="ORF">LSINAPIS_LOCUS12603</name>
</gene>
<proteinExistence type="predicted"/>
<reference evidence="1 2" key="1">
    <citation type="submission" date="2017-07" db="EMBL/GenBank/DDBJ databases">
        <authorList>
            <person name="Talla V."/>
            <person name="Backstrom N."/>
        </authorList>
    </citation>
    <scope>NUCLEOTIDE SEQUENCE [LARGE SCALE GENOMIC DNA]</scope>
</reference>
<dbReference type="AlphaFoldDB" id="A0A5E4QWI4"/>